<keyword evidence="4" id="KW-1185">Reference proteome</keyword>
<dbReference type="CDD" id="cd02440">
    <property type="entry name" value="AdoMet_MTases"/>
    <property type="match status" value="1"/>
</dbReference>
<name>B7QLR7_IXOSC</name>
<evidence type="ECO:0000259" key="1">
    <source>
        <dbReference type="Pfam" id="PF13649"/>
    </source>
</evidence>
<dbReference type="PANTHER" id="PTHR43464">
    <property type="entry name" value="METHYLTRANSFERASE"/>
    <property type="match status" value="1"/>
</dbReference>
<dbReference type="EnsemblMetazoa" id="ISCW014552-RA">
    <property type="protein sequence ID" value="ISCW014552-PA"/>
    <property type="gene ID" value="ISCW014552"/>
</dbReference>
<dbReference type="EMBL" id="ABJB010690078">
    <property type="status" value="NOT_ANNOTATED_CDS"/>
    <property type="molecule type" value="Genomic_DNA"/>
</dbReference>
<dbReference type="HOGENOM" id="CLU_037990_5_1_1"/>
<dbReference type="Proteomes" id="UP000001555">
    <property type="component" value="Unassembled WGS sequence"/>
</dbReference>
<dbReference type="InterPro" id="IPR029063">
    <property type="entry name" value="SAM-dependent_MTases_sf"/>
</dbReference>
<dbReference type="Gene3D" id="3.40.50.150">
    <property type="entry name" value="Vaccinia Virus protein VP39"/>
    <property type="match status" value="1"/>
</dbReference>
<reference evidence="3" key="2">
    <citation type="submission" date="2020-05" db="UniProtKB">
        <authorList>
            <consortium name="EnsemblMetazoa"/>
        </authorList>
    </citation>
    <scope>IDENTIFICATION</scope>
    <source>
        <strain evidence="3">wikel</strain>
    </source>
</reference>
<feature type="non-terminal residue" evidence="2">
    <location>
        <position position="197"/>
    </location>
</feature>
<dbReference type="EMBL" id="DS967436">
    <property type="protein sequence ID" value="EEC19789.1"/>
    <property type="molecule type" value="Genomic_DNA"/>
</dbReference>
<dbReference type="AlphaFoldDB" id="B7QLR7"/>
<organism>
    <name type="scientific">Ixodes scapularis</name>
    <name type="common">Black-legged tick</name>
    <name type="synonym">Deer tick</name>
    <dbReference type="NCBI Taxonomy" id="6945"/>
    <lineage>
        <taxon>Eukaryota</taxon>
        <taxon>Metazoa</taxon>
        <taxon>Ecdysozoa</taxon>
        <taxon>Arthropoda</taxon>
        <taxon>Chelicerata</taxon>
        <taxon>Arachnida</taxon>
        <taxon>Acari</taxon>
        <taxon>Parasitiformes</taxon>
        <taxon>Ixodida</taxon>
        <taxon>Ixodoidea</taxon>
        <taxon>Ixodidae</taxon>
        <taxon>Ixodinae</taxon>
        <taxon>Ixodes</taxon>
    </lineage>
</organism>
<dbReference type="GO" id="GO:0008168">
    <property type="term" value="F:methyltransferase activity"/>
    <property type="evidence" value="ECO:0000318"/>
    <property type="project" value="GO_Central"/>
</dbReference>
<dbReference type="VEuPathDB" id="VectorBase:ISCI014552"/>
<proteinExistence type="predicted"/>
<sequence>MMFLPFANFSRYLASRAVPTLMLELYIGANAMQRTAIIKALELTTKSSFVRISREDQHILELGCGTGTFTRQDLLPRCQPFRRIVATDVSEEMVHFARQNFPHPQMEHDGHDLRAGASKLVKKYGEFDRVYSFFAVHYAQDQALALRNVSYPMTEDGERLLVFVARIPGFDIWRRVLGLDRWKSSAEAGRLLCSFVC</sequence>
<reference evidence="2 4" key="1">
    <citation type="submission" date="2008-03" db="EMBL/GenBank/DDBJ databases">
        <title>Annotation of Ixodes scapularis.</title>
        <authorList>
            <consortium name="Ixodes scapularis Genome Project Consortium"/>
            <person name="Caler E."/>
            <person name="Hannick L.I."/>
            <person name="Bidwell S."/>
            <person name="Joardar V."/>
            <person name="Thiagarajan M."/>
            <person name="Amedeo P."/>
            <person name="Galinsky K.J."/>
            <person name="Schobel S."/>
            <person name="Inman J."/>
            <person name="Hostetler J."/>
            <person name="Miller J."/>
            <person name="Hammond M."/>
            <person name="Megy K."/>
            <person name="Lawson D."/>
            <person name="Kodira C."/>
            <person name="Sutton G."/>
            <person name="Meyer J."/>
            <person name="Hill C.A."/>
            <person name="Birren B."/>
            <person name="Nene V."/>
            <person name="Collins F."/>
            <person name="Alarcon-Chaidez F."/>
            <person name="Wikel S."/>
            <person name="Strausberg R."/>
        </authorList>
    </citation>
    <scope>NUCLEOTIDE SEQUENCE [LARGE SCALE GENOMIC DNA]</scope>
    <source>
        <strain evidence="4">Wikel</strain>
        <strain evidence="2">Wikel colony</strain>
    </source>
</reference>
<dbReference type="SUPFAM" id="SSF53335">
    <property type="entry name" value="S-adenosyl-L-methionine-dependent methyltransferases"/>
    <property type="match status" value="1"/>
</dbReference>
<dbReference type="EMBL" id="ABJB010438270">
    <property type="status" value="NOT_ANNOTATED_CDS"/>
    <property type="molecule type" value="Genomic_DNA"/>
</dbReference>
<feature type="domain" description="Methyltransferase" evidence="1">
    <location>
        <begin position="59"/>
        <end position="149"/>
    </location>
</feature>
<dbReference type="InterPro" id="IPR041698">
    <property type="entry name" value="Methyltransf_25"/>
</dbReference>
<keyword evidence="2" id="KW-0808">Transferase</keyword>
<evidence type="ECO:0000313" key="2">
    <source>
        <dbReference type="EMBL" id="EEC19789.1"/>
    </source>
</evidence>
<keyword evidence="2" id="KW-0489">Methyltransferase</keyword>
<dbReference type="GO" id="GO:0032259">
    <property type="term" value="P:methylation"/>
    <property type="evidence" value="ECO:0007669"/>
    <property type="project" value="UniProtKB-KW"/>
</dbReference>
<accession>B7QLR7</accession>
<dbReference type="PaxDb" id="6945-B7QLR7"/>
<dbReference type="PANTHER" id="PTHR43464:SF23">
    <property type="entry name" value="JUVENILE HORMONE ACID O-METHYLTRANSFERASE"/>
    <property type="match status" value="1"/>
</dbReference>
<dbReference type="Pfam" id="PF13649">
    <property type="entry name" value="Methyltransf_25"/>
    <property type="match status" value="1"/>
</dbReference>
<protein>
    <submittedName>
        <fullName evidence="2 3">Acid methyltransferase, putative</fullName>
    </submittedName>
</protein>
<evidence type="ECO:0000313" key="3">
    <source>
        <dbReference type="EnsemblMetazoa" id="ISCW014552-PA"/>
    </source>
</evidence>
<evidence type="ECO:0000313" key="4">
    <source>
        <dbReference type="Proteomes" id="UP000001555"/>
    </source>
</evidence>
<dbReference type="VEuPathDB" id="VectorBase:ISCW014552"/>
<gene>
    <name evidence="2" type="ORF">IscW_ISCW014552</name>
</gene>